<evidence type="ECO:0000313" key="2">
    <source>
        <dbReference type="Proteomes" id="UP000252707"/>
    </source>
</evidence>
<comment type="caution">
    <text evidence="1">The sequence shown here is derived from an EMBL/GenBank/DDBJ whole genome shotgun (WGS) entry which is preliminary data.</text>
</comment>
<dbReference type="Proteomes" id="UP000252707">
    <property type="component" value="Unassembled WGS sequence"/>
</dbReference>
<dbReference type="EMBL" id="QPJY01000004">
    <property type="protein sequence ID" value="RCX30590.1"/>
    <property type="molecule type" value="Genomic_DNA"/>
</dbReference>
<dbReference type="AlphaFoldDB" id="A0A369C981"/>
<sequence>MHAAQDEPRSIDQQRRRRWMGLFARAPLPLLERMWNGLGDKPAYDYLRRPEAGLAMVRGRVCGSGGPFNLGEITLSRCVVRLDDGTVGYGYTSDRNPRHAELAALFDALLQQPGRRNRLESVLVTPVARELNEQRRRRAARAGATRVEFFTLVRGDD</sequence>
<name>A0A369C981_9GAMM</name>
<evidence type="ECO:0000313" key="1">
    <source>
        <dbReference type="EMBL" id="RCX30590.1"/>
    </source>
</evidence>
<reference evidence="1 2" key="1">
    <citation type="submission" date="2018-07" db="EMBL/GenBank/DDBJ databases">
        <title>Genomic Encyclopedia of Type Strains, Phase IV (KMG-IV): sequencing the most valuable type-strain genomes for metagenomic binning, comparative biology and taxonomic classification.</title>
        <authorList>
            <person name="Goeker M."/>
        </authorList>
    </citation>
    <scope>NUCLEOTIDE SEQUENCE [LARGE SCALE GENOMIC DNA]</scope>
    <source>
        <strain evidence="1 2">DSM 26407</strain>
    </source>
</reference>
<keyword evidence="2" id="KW-1185">Reference proteome</keyword>
<dbReference type="GO" id="GO:0015716">
    <property type="term" value="P:organic phosphonate transport"/>
    <property type="evidence" value="ECO:0007669"/>
    <property type="project" value="InterPro"/>
</dbReference>
<proteinExistence type="predicted"/>
<accession>A0A369C981</accession>
<dbReference type="NCBIfam" id="TIGR03293">
    <property type="entry name" value="PhnG_redo"/>
    <property type="match status" value="1"/>
</dbReference>
<dbReference type="GO" id="GO:0019634">
    <property type="term" value="P:organic phosphonate metabolic process"/>
    <property type="evidence" value="ECO:0007669"/>
    <property type="project" value="InterPro"/>
</dbReference>
<dbReference type="RefSeq" id="WP_114279771.1">
    <property type="nucleotide sequence ID" value="NZ_QPJY01000004.1"/>
</dbReference>
<dbReference type="OrthoDB" id="530475at2"/>
<dbReference type="Pfam" id="PF06754">
    <property type="entry name" value="PhnG"/>
    <property type="match status" value="1"/>
</dbReference>
<organism evidence="1 2">
    <name type="scientific">Thioalbus denitrificans</name>
    <dbReference type="NCBI Taxonomy" id="547122"/>
    <lineage>
        <taxon>Bacteria</taxon>
        <taxon>Pseudomonadati</taxon>
        <taxon>Pseudomonadota</taxon>
        <taxon>Gammaproteobacteria</taxon>
        <taxon>Chromatiales</taxon>
        <taxon>Ectothiorhodospiraceae</taxon>
        <taxon>Thioalbus</taxon>
    </lineage>
</organism>
<gene>
    <name evidence="1" type="ORF">DFQ59_10426</name>
</gene>
<protein>
    <submittedName>
        <fullName evidence="1">Alpha-D-ribose 1-methylphosphonate 5-triphosphate synthase subunit PhnG</fullName>
    </submittedName>
</protein>
<dbReference type="InterPro" id="IPR009609">
    <property type="entry name" value="Phosphonate_metab_PhnG"/>
</dbReference>